<reference evidence="2" key="1">
    <citation type="journal article" date="2022" name="bioRxiv">
        <title>Sequencing and chromosome-scale assembly of the giantPleurodeles waltlgenome.</title>
        <authorList>
            <person name="Brown T."/>
            <person name="Elewa A."/>
            <person name="Iarovenko S."/>
            <person name="Subramanian E."/>
            <person name="Araus A.J."/>
            <person name="Petzold A."/>
            <person name="Susuki M."/>
            <person name="Suzuki K.-i.T."/>
            <person name="Hayashi T."/>
            <person name="Toyoda A."/>
            <person name="Oliveira C."/>
            <person name="Osipova E."/>
            <person name="Leigh N.D."/>
            <person name="Simon A."/>
            <person name="Yun M.H."/>
        </authorList>
    </citation>
    <scope>NUCLEOTIDE SEQUENCE</scope>
    <source>
        <strain evidence="2">20211129_DDA</strain>
        <tissue evidence="2">Liver</tissue>
    </source>
</reference>
<name>A0AAV7RL71_PLEWA</name>
<feature type="region of interest" description="Disordered" evidence="1">
    <location>
        <begin position="71"/>
        <end position="95"/>
    </location>
</feature>
<dbReference type="Proteomes" id="UP001066276">
    <property type="component" value="Chromosome 5"/>
</dbReference>
<feature type="compositionally biased region" description="Basic and acidic residues" evidence="1">
    <location>
        <begin position="78"/>
        <end position="95"/>
    </location>
</feature>
<comment type="caution">
    <text evidence="2">The sequence shown here is derived from an EMBL/GenBank/DDBJ whole genome shotgun (WGS) entry which is preliminary data.</text>
</comment>
<accession>A0AAV7RL71</accession>
<gene>
    <name evidence="2" type="ORF">NDU88_006298</name>
</gene>
<protein>
    <submittedName>
        <fullName evidence="2">Uncharacterized protein</fullName>
    </submittedName>
</protein>
<sequence length="95" mass="10808">MGGRTPSMLELKTLIMEGNKAITEKIDGVATKVALMQQDMDKLRDKVQDMGTRMDGRGLDEWDVVEMQLQEEQDEDMETGKPYRGETKDLNEEGQ</sequence>
<evidence type="ECO:0000313" key="3">
    <source>
        <dbReference type="Proteomes" id="UP001066276"/>
    </source>
</evidence>
<evidence type="ECO:0000313" key="2">
    <source>
        <dbReference type="EMBL" id="KAJ1153539.1"/>
    </source>
</evidence>
<proteinExistence type="predicted"/>
<organism evidence="2 3">
    <name type="scientific">Pleurodeles waltl</name>
    <name type="common">Iberian ribbed newt</name>
    <dbReference type="NCBI Taxonomy" id="8319"/>
    <lineage>
        <taxon>Eukaryota</taxon>
        <taxon>Metazoa</taxon>
        <taxon>Chordata</taxon>
        <taxon>Craniata</taxon>
        <taxon>Vertebrata</taxon>
        <taxon>Euteleostomi</taxon>
        <taxon>Amphibia</taxon>
        <taxon>Batrachia</taxon>
        <taxon>Caudata</taxon>
        <taxon>Salamandroidea</taxon>
        <taxon>Salamandridae</taxon>
        <taxon>Pleurodelinae</taxon>
        <taxon>Pleurodeles</taxon>
    </lineage>
</organism>
<keyword evidence="3" id="KW-1185">Reference proteome</keyword>
<dbReference type="EMBL" id="JANPWB010000009">
    <property type="protein sequence ID" value="KAJ1153539.1"/>
    <property type="molecule type" value="Genomic_DNA"/>
</dbReference>
<dbReference type="AlphaFoldDB" id="A0AAV7RL71"/>
<evidence type="ECO:0000256" key="1">
    <source>
        <dbReference type="SAM" id="MobiDB-lite"/>
    </source>
</evidence>